<accession>A0ACB7TJG1</accession>
<protein>
    <submittedName>
        <fullName evidence="1">Uncharacterized protein</fullName>
    </submittedName>
</protein>
<dbReference type="Proteomes" id="UP000821845">
    <property type="component" value="Chromosome 1"/>
</dbReference>
<evidence type="ECO:0000313" key="1">
    <source>
        <dbReference type="EMBL" id="KAH6946251.1"/>
    </source>
</evidence>
<reference evidence="1" key="1">
    <citation type="submission" date="2020-05" db="EMBL/GenBank/DDBJ databases">
        <title>Large-scale comparative analyses of tick genomes elucidate their genetic diversity and vector capacities.</title>
        <authorList>
            <person name="Jia N."/>
            <person name="Wang J."/>
            <person name="Shi W."/>
            <person name="Du L."/>
            <person name="Sun Y."/>
            <person name="Zhan W."/>
            <person name="Jiang J."/>
            <person name="Wang Q."/>
            <person name="Zhang B."/>
            <person name="Ji P."/>
            <person name="Sakyi L.B."/>
            <person name="Cui X."/>
            <person name="Yuan T."/>
            <person name="Jiang B."/>
            <person name="Yang W."/>
            <person name="Lam T.T.-Y."/>
            <person name="Chang Q."/>
            <person name="Ding S."/>
            <person name="Wang X."/>
            <person name="Zhu J."/>
            <person name="Ruan X."/>
            <person name="Zhao L."/>
            <person name="Wei J."/>
            <person name="Que T."/>
            <person name="Du C."/>
            <person name="Cheng J."/>
            <person name="Dai P."/>
            <person name="Han X."/>
            <person name="Huang E."/>
            <person name="Gao Y."/>
            <person name="Liu J."/>
            <person name="Shao H."/>
            <person name="Ye R."/>
            <person name="Li L."/>
            <person name="Wei W."/>
            <person name="Wang X."/>
            <person name="Wang C."/>
            <person name="Yang T."/>
            <person name="Huo Q."/>
            <person name="Li W."/>
            <person name="Guo W."/>
            <person name="Chen H."/>
            <person name="Zhou L."/>
            <person name="Ni X."/>
            <person name="Tian J."/>
            <person name="Zhou Y."/>
            <person name="Sheng Y."/>
            <person name="Liu T."/>
            <person name="Pan Y."/>
            <person name="Xia L."/>
            <person name="Li J."/>
            <person name="Zhao F."/>
            <person name="Cao W."/>
        </authorList>
    </citation>
    <scope>NUCLEOTIDE SEQUENCE</scope>
    <source>
        <strain evidence="1">Hyas-2018</strain>
    </source>
</reference>
<comment type="caution">
    <text evidence="1">The sequence shown here is derived from an EMBL/GenBank/DDBJ whole genome shotgun (WGS) entry which is preliminary data.</text>
</comment>
<organism evidence="1 2">
    <name type="scientific">Hyalomma asiaticum</name>
    <name type="common">Tick</name>
    <dbReference type="NCBI Taxonomy" id="266040"/>
    <lineage>
        <taxon>Eukaryota</taxon>
        <taxon>Metazoa</taxon>
        <taxon>Ecdysozoa</taxon>
        <taxon>Arthropoda</taxon>
        <taxon>Chelicerata</taxon>
        <taxon>Arachnida</taxon>
        <taxon>Acari</taxon>
        <taxon>Parasitiformes</taxon>
        <taxon>Ixodida</taxon>
        <taxon>Ixodoidea</taxon>
        <taxon>Ixodidae</taxon>
        <taxon>Hyalomminae</taxon>
        <taxon>Hyalomma</taxon>
    </lineage>
</organism>
<evidence type="ECO:0000313" key="2">
    <source>
        <dbReference type="Proteomes" id="UP000821845"/>
    </source>
</evidence>
<gene>
    <name evidence="1" type="ORF">HPB50_012454</name>
</gene>
<proteinExistence type="predicted"/>
<sequence length="225" mass="23211">MLTWADTPLPTLHALAPGLLFTCRVSPWPYDVCPGACNASLTPPAAAPTRRPRIPRCPSTCARASPKWTQAASAFALSVVTTSQESAPRTPRSDAEQQPLAPAAQPGATTPNRDATEADGERSPKRPTAVTPGAAHEIGSKAGSPMRRNSPPAVPGPSGVSPATPAQQPASPADEPVKGGDPEDSVGTIRSDIGQLSSRKGVVLWGASVLYVVQVSPLTNTVYAQ</sequence>
<dbReference type="EMBL" id="CM023481">
    <property type="protein sequence ID" value="KAH6946251.1"/>
    <property type="molecule type" value="Genomic_DNA"/>
</dbReference>
<keyword evidence="2" id="KW-1185">Reference proteome</keyword>
<name>A0ACB7TJG1_HYAAI</name>